<reference evidence="5 6" key="1">
    <citation type="submission" date="2015-01" db="EMBL/GenBank/DDBJ databases">
        <title>Evolution of Trichinella species and genotypes.</title>
        <authorList>
            <person name="Korhonen P.K."/>
            <person name="Edoardo P."/>
            <person name="Giuseppe L.R."/>
            <person name="Gasser R.B."/>
        </authorList>
    </citation>
    <scope>NUCLEOTIDE SEQUENCE [LARGE SCALE GENOMIC DNA]</scope>
    <source>
        <strain evidence="5">ISS3</strain>
    </source>
</reference>
<evidence type="ECO:0000313" key="5">
    <source>
        <dbReference type="EMBL" id="KRY28368.1"/>
    </source>
</evidence>
<feature type="signal peptide" evidence="3">
    <location>
        <begin position="1"/>
        <end position="21"/>
    </location>
</feature>
<dbReference type="GO" id="GO:0006508">
    <property type="term" value="P:proteolysis"/>
    <property type="evidence" value="ECO:0007669"/>
    <property type="project" value="UniProtKB-KW"/>
</dbReference>
<dbReference type="OrthoDB" id="5916587at2759"/>
<evidence type="ECO:0000259" key="4">
    <source>
        <dbReference type="PROSITE" id="PS50240"/>
    </source>
</evidence>
<keyword evidence="5" id="KW-0378">Hydrolase</keyword>
<keyword evidence="5" id="KW-0645">Protease</keyword>
<dbReference type="GO" id="GO:0004252">
    <property type="term" value="F:serine-type endopeptidase activity"/>
    <property type="evidence" value="ECO:0007669"/>
    <property type="project" value="InterPro"/>
</dbReference>
<dbReference type="InterPro" id="IPR009003">
    <property type="entry name" value="Peptidase_S1_PA"/>
</dbReference>
<sequence length="1346" mass="152244">MNRLMNFLLIGLLNFNANVESEIECGLSLHENVSPVKRWMLNSTISLPKFNPWNVLISGKDKTCGGVLVQIYPNTKCSEIVLTSSQCFIDKEGHRINHADYKVYLGGHSFNENKKTTTISVGIKQITVMEFDKQTMQNDLAMLILETTVPFDYNIRGICLPHYTFDIKHADWISLTGWKTHTRKNYGLRSSGILQNIPIITLSEEECEEIIPIFHKNYHTCGIHSTKYFYKHRTAFFEFIFADIECGISHYLPTELYRSVGYPPQYTNAKASPYSMPWSVIIQTKDKVCGGVLIRLEKTANSSNTVLASSYCFSQKFGKMYSYVNTKVHLGVHTFPSDSDKVTVGIKQVTSTPYEQGMIKKDIALITLLSEVEFNEKIRPICLPSINYKPPTATKYPLVGWVLSKLTRFRKIPYLLQVPIILFEPSECAMMLEIFSDDDHICGYFYDPHMFNNSVPLDLGSALISTYRRNLFIIGLFSAMIRFENMTGHILLFSRISTSVEWIVRSNDPSSPVDYLQFLPSSRLEASETTTEDKNIPCGKATAKRLEAVPRVGYPPNFKKVMAVPKSMPWNVIVQADVTMCGGVLIRLNDDFNYTDTVLTSSQCFFKNFNERVDHANVKVHLGAHKLPISRDTLTVGVKHVTTTPFTENDYHKDLAVVTLHGNVEISEKIRPICLPEKDVEFTTPAILWLVGWNTIDGDGFPSTKVPFLMQMPVFVIKPSTCKNIFAYFSTHDHMCGRYVDPYLFNITKNVDYGSPLVGSNEDALYVVGTFNGHATFPNKTGNNECGVEKFPQRKLYYLMPNETNVEENIRDYVHALPHSFPWSVIIKSKNRTCGGALVAMPYSYLYGEHVLTAAQCFLDKNDKYINHDNYEVILGAHILSRRREQMVVGIKQVTLSAFDRSTMGPDFALITLETTVRFNDRIQPICLPVGDFIIPESSIFPMVGWNLSPDSNSMRKSVVLQQIAILHHSHEECEEVFQNYSPSKHICGSIFDPAIKALKLSVDIGSILSAETANQSFLYGLFSGHLSSSSAENDIFLFNRIQYSTEWLLRSADPAFSTFITKELCGESYVEPRREYTVSNASTITKHLTARPHSYPWSVALISKYRTCGGVLIMLSTNIHGSELVITSAQCFINSTGHRIDHTHFEVVLGAHDMKSKHSALILGIKYVTIAELENYRMIRDLALVTLQTQVLFSKTIQPVCIPEPDIPMYTGDVLPLLGWNLIDKTNRISNSLQQIPVRVLPKELCEEVIPAFNIEHHVCGRFADRYLYKAKVTVDIGSALLLSSAGRVFLYALFSGHYTRNFTNDLLLFYKIETSIEWMARSANPMIMDDNIVVLSVNPISYNV</sequence>
<evidence type="ECO:0000256" key="1">
    <source>
        <dbReference type="ARBA" id="ARBA00023157"/>
    </source>
</evidence>
<keyword evidence="6" id="KW-1185">Reference proteome</keyword>
<comment type="caution">
    <text evidence="5">The sequence shown here is derived from an EMBL/GenBank/DDBJ whole genome shotgun (WGS) entry which is preliminary data.</text>
</comment>
<dbReference type="PROSITE" id="PS50240">
    <property type="entry name" value="TRYPSIN_DOM"/>
    <property type="match status" value="5"/>
</dbReference>
<proteinExistence type="inferred from homology"/>
<name>A0A0V1AUA7_TRISP</name>
<dbReference type="SUPFAM" id="SSF50494">
    <property type="entry name" value="Trypsin-like serine proteases"/>
    <property type="match status" value="5"/>
</dbReference>
<keyword evidence="1" id="KW-1015">Disulfide bond</keyword>
<dbReference type="Pfam" id="PF00089">
    <property type="entry name" value="Trypsin"/>
    <property type="match status" value="5"/>
</dbReference>
<dbReference type="PANTHER" id="PTHR24256">
    <property type="entry name" value="TRYPTASE-RELATED"/>
    <property type="match status" value="1"/>
</dbReference>
<feature type="domain" description="Peptidase S1" evidence="4">
    <location>
        <begin position="40"/>
        <end position="246"/>
    </location>
</feature>
<protein>
    <submittedName>
        <fullName evidence="5">Transmembrane protease serine 9</fullName>
    </submittedName>
</protein>
<evidence type="ECO:0000256" key="2">
    <source>
        <dbReference type="ARBA" id="ARBA00024195"/>
    </source>
</evidence>
<feature type="chain" id="PRO_5006874698" evidence="3">
    <location>
        <begin position="22"/>
        <end position="1346"/>
    </location>
</feature>
<dbReference type="SMART" id="SM00020">
    <property type="entry name" value="Tryp_SPc"/>
    <property type="match status" value="2"/>
</dbReference>
<keyword evidence="3" id="KW-0732">Signal</keyword>
<comment type="similarity">
    <text evidence="2">Belongs to the peptidase S1 family. CLIP subfamily.</text>
</comment>
<dbReference type="Proteomes" id="UP000054776">
    <property type="component" value="Unassembled WGS sequence"/>
</dbReference>
<dbReference type="InterPro" id="IPR043504">
    <property type="entry name" value="Peptidase_S1_PA_chymotrypsin"/>
</dbReference>
<dbReference type="STRING" id="6334.A0A0V1AUA7"/>
<evidence type="ECO:0000256" key="3">
    <source>
        <dbReference type="SAM" id="SignalP"/>
    </source>
</evidence>
<organism evidence="5 6">
    <name type="scientific">Trichinella spiralis</name>
    <name type="common">Trichina worm</name>
    <dbReference type="NCBI Taxonomy" id="6334"/>
    <lineage>
        <taxon>Eukaryota</taxon>
        <taxon>Metazoa</taxon>
        <taxon>Ecdysozoa</taxon>
        <taxon>Nematoda</taxon>
        <taxon>Enoplea</taxon>
        <taxon>Dorylaimia</taxon>
        <taxon>Trichinellida</taxon>
        <taxon>Trichinellidae</taxon>
        <taxon>Trichinella</taxon>
    </lineage>
</organism>
<feature type="domain" description="Peptidase S1" evidence="4">
    <location>
        <begin position="551"/>
        <end position="819"/>
    </location>
</feature>
<keyword evidence="5" id="KW-0812">Transmembrane</keyword>
<feature type="domain" description="Peptidase S1" evidence="4">
    <location>
        <begin position="799"/>
        <end position="1054"/>
    </location>
</feature>
<feature type="domain" description="Peptidase S1" evidence="4">
    <location>
        <begin position="1079"/>
        <end position="1326"/>
    </location>
</feature>
<dbReference type="InParanoid" id="A0A0V1AUA7"/>
<gene>
    <name evidence="5" type="primary">TMPRSS9</name>
    <name evidence="5" type="ORF">T01_1906</name>
</gene>
<dbReference type="Gene3D" id="2.40.10.10">
    <property type="entry name" value="Trypsin-like serine proteases"/>
    <property type="match status" value="6"/>
</dbReference>
<accession>A0A0V1AUA7</accession>
<dbReference type="EMBL" id="JYDH01000207">
    <property type="protein sequence ID" value="KRY28368.1"/>
    <property type="molecule type" value="Genomic_DNA"/>
</dbReference>
<keyword evidence="5" id="KW-0472">Membrane</keyword>
<evidence type="ECO:0000313" key="6">
    <source>
        <dbReference type="Proteomes" id="UP000054776"/>
    </source>
</evidence>
<feature type="domain" description="Peptidase S1" evidence="4">
    <location>
        <begin position="259"/>
        <end position="508"/>
    </location>
</feature>
<dbReference type="InterPro" id="IPR051487">
    <property type="entry name" value="Ser/Thr_Proteases_Immune/Dev"/>
</dbReference>
<dbReference type="InterPro" id="IPR001254">
    <property type="entry name" value="Trypsin_dom"/>
</dbReference>
<dbReference type="eggNOG" id="KOG3627">
    <property type="taxonomic scope" value="Eukaryota"/>
</dbReference>